<name>A0ACB8TFY2_9AGAM</name>
<keyword evidence="2" id="KW-1185">Reference proteome</keyword>
<evidence type="ECO:0000313" key="1">
    <source>
        <dbReference type="EMBL" id="KAI0067296.1"/>
    </source>
</evidence>
<reference evidence="1" key="1">
    <citation type="submission" date="2021-03" db="EMBL/GenBank/DDBJ databases">
        <authorList>
            <consortium name="DOE Joint Genome Institute"/>
            <person name="Ahrendt S."/>
            <person name="Looney B.P."/>
            <person name="Miyauchi S."/>
            <person name="Morin E."/>
            <person name="Drula E."/>
            <person name="Courty P.E."/>
            <person name="Chicoki N."/>
            <person name="Fauchery L."/>
            <person name="Kohler A."/>
            <person name="Kuo A."/>
            <person name="Labutti K."/>
            <person name="Pangilinan J."/>
            <person name="Lipzen A."/>
            <person name="Riley R."/>
            <person name="Andreopoulos W."/>
            <person name="He G."/>
            <person name="Johnson J."/>
            <person name="Barry K.W."/>
            <person name="Grigoriev I.V."/>
            <person name="Nagy L."/>
            <person name="Hibbett D."/>
            <person name="Henrissat B."/>
            <person name="Matheny P.B."/>
            <person name="Labbe J."/>
            <person name="Martin F."/>
        </authorList>
    </citation>
    <scope>NUCLEOTIDE SEQUENCE</scope>
    <source>
        <strain evidence="1">HHB10654</strain>
    </source>
</reference>
<gene>
    <name evidence="1" type="ORF">BV25DRAFT_1089220</name>
</gene>
<dbReference type="Proteomes" id="UP000814140">
    <property type="component" value="Unassembled WGS sequence"/>
</dbReference>
<proteinExistence type="predicted"/>
<dbReference type="EMBL" id="MU277190">
    <property type="protein sequence ID" value="KAI0067296.1"/>
    <property type="molecule type" value="Genomic_DNA"/>
</dbReference>
<accession>A0ACB8TFY2</accession>
<comment type="caution">
    <text evidence="1">The sequence shown here is derived from an EMBL/GenBank/DDBJ whole genome shotgun (WGS) entry which is preliminary data.</text>
</comment>
<protein>
    <submittedName>
        <fullName evidence="1">Uncharacterized protein</fullName>
    </submittedName>
</protein>
<evidence type="ECO:0000313" key="2">
    <source>
        <dbReference type="Proteomes" id="UP000814140"/>
    </source>
</evidence>
<organism evidence="1 2">
    <name type="scientific">Artomyces pyxidatus</name>
    <dbReference type="NCBI Taxonomy" id="48021"/>
    <lineage>
        <taxon>Eukaryota</taxon>
        <taxon>Fungi</taxon>
        <taxon>Dikarya</taxon>
        <taxon>Basidiomycota</taxon>
        <taxon>Agaricomycotina</taxon>
        <taxon>Agaricomycetes</taxon>
        <taxon>Russulales</taxon>
        <taxon>Auriscalpiaceae</taxon>
        <taxon>Artomyces</taxon>
    </lineage>
</organism>
<reference evidence="1" key="2">
    <citation type="journal article" date="2022" name="New Phytol.">
        <title>Evolutionary transition to the ectomycorrhizal habit in the genomes of a hyperdiverse lineage of mushroom-forming fungi.</title>
        <authorList>
            <person name="Looney B."/>
            <person name="Miyauchi S."/>
            <person name="Morin E."/>
            <person name="Drula E."/>
            <person name="Courty P.E."/>
            <person name="Kohler A."/>
            <person name="Kuo A."/>
            <person name="LaButti K."/>
            <person name="Pangilinan J."/>
            <person name="Lipzen A."/>
            <person name="Riley R."/>
            <person name="Andreopoulos W."/>
            <person name="He G."/>
            <person name="Johnson J."/>
            <person name="Nolan M."/>
            <person name="Tritt A."/>
            <person name="Barry K.W."/>
            <person name="Grigoriev I.V."/>
            <person name="Nagy L.G."/>
            <person name="Hibbett D."/>
            <person name="Henrissat B."/>
            <person name="Matheny P.B."/>
            <person name="Labbe J."/>
            <person name="Martin F.M."/>
        </authorList>
    </citation>
    <scope>NUCLEOTIDE SEQUENCE</scope>
    <source>
        <strain evidence="1">HHB10654</strain>
    </source>
</reference>
<sequence length="149" mass="17224">MHKMEYCTRHLCLTSSGICHNLMHPTTVLLTRDSIVDLAKHVLKPLDCDWEGCSLVLNSWTTLRQHQHLHCRRSRNFVVGSMLSQENTFRCGIVRCSGREHRSLEALLAHVDMSHLVRVFLPCPVMGCHHTETLGRYLCRIRIPTRMHS</sequence>